<evidence type="ECO:0000256" key="1">
    <source>
        <dbReference type="SAM" id="MobiDB-lite"/>
    </source>
</evidence>
<organism evidence="2 3">
    <name type="scientific">Rhizopus delemar</name>
    <dbReference type="NCBI Taxonomy" id="936053"/>
    <lineage>
        <taxon>Eukaryota</taxon>
        <taxon>Fungi</taxon>
        <taxon>Fungi incertae sedis</taxon>
        <taxon>Mucoromycota</taxon>
        <taxon>Mucoromycotina</taxon>
        <taxon>Mucoromycetes</taxon>
        <taxon>Mucorales</taxon>
        <taxon>Mucorineae</taxon>
        <taxon>Rhizopodaceae</taxon>
        <taxon>Rhizopus</taxon>
    </lineage>
</organism>
<reference evidence="2 3" key="1">
    <citation type="journal article" date="2020" name="Microb. Genom.">
        <title>Genetic diversity of clinical and environmental Mucorales isolates obtained from an investigation of mucormycosis cases among solid organ transplant recipients.</title>
        <authorList>
            <person name="Nguyen M.H."/>
            <person name="Kaul D."/>
            <person name="Muto C."/>
            <person name="Cheng S.J."/>
            <person name="Richter R.A."/>
            <person name="Bruno V.M."/>
            <person name="Liu G."/>
            <person name="Beyhan S."/>
            <person name="Sundermann A.J."/>
            <person name="Mounaud S."/>
            <person name="Pasculle A.W."/>
            <person name="Nierman W.C."/>
            <person name="Driscoll E."/>
            <person name="Cumbie R."/>
            <person name="Clancy C.J."/>
            <person name="Dupont C.L."/>
        </authorList>
    </citation>
    <scope>NUCLEOTIDE SEQUENCE [LARGE SCALE GENOMIC DNA]</scope>
    <source>
        <strain evidence="2 3">GL24</strain>
    </source>
</reference>
<protein>
    <submittedName>
        <fullName evidence="2">Uncharacterized protein</fullName>
    </submittedName>
</protein>
<gene>
    <name evidence="2" type="ORF">G6F50_013902</name>
</gene>
<feature type="region of interest" description="Disordered" evidence="1">
    <location>
        <begin position="1"/>
        <end position="31"/>
    </location>
</feature>
<name>A0A9P6YBH2_9FUNG</name>
<evidence type="ECO:0000313" key="2">
    <source>
        <dbReference type="EMBL" id="KAG1544185.1"/>
    </source>
</evidence>
<accession>A0A9P6YBH2</accession>
<dbReference type="AlphaFoldDB" id="A0A9P6YBH2"/>
<sequence>MTHSSLAPSTSATTLASSSDATARMPTNGTWPLRVSTRLVRPGSTRPIDSAVLRPIRIGLPRVSALKCLKSSGRCQGMALPWPMPRLRSSATIIDSFIALTRPPVP</sequence>
<dbReference type="EMBL" id="JAANIU010006014">
    <property type="protein sequence ID" value="KAG1544185.1"/>
    <property type="molecule type" value="Genomic_DNA"/>
</dbReference>
<comment type="caution">
    <text evidence="2">The sequence shown here is derived from an EMBL/GenBank/DDBJ whole genome shotgun (WGS) entry which is preliminary data.</text>
</comment>
<keyword evidence="3" id="KW-1185">Reference proteome</keyword>
<evidence type="ECO:0000313" key="3">
    <source>
        <dbReference type="Proteomes" id="UP000740926"/>
    </source>
</evidence>
<feature type="compositionally biased region" description="Low complexity" evidence="1">
    <location>
        <begin position="1"/>
        <end position="23"/>
    </location>
</feature>
<dbReference type="Proteomes" id="UP000740926">
    <property type="component" value="Unassembled WGS sequence"/>
</dbReference>
<proteinExistence type="predicted"/>